<keyword evidence="2" id="KW-0106">Calcium</keyword>
<dbReference type="SMART" id="SM00607">
    <property type="entry name" value="FTP"/>
    <property type="match status" value="1"/>
</dbReference>
<dbReference type="RefSeq" id="WP_014457066.1">
    <property type="nucleotide sequence ID" value="NC_013209.1"/>
</dbReference>
<evidence type="ECO:0000256" key="3">
    <source>
        <dbReference type="ARBA" id="ARBA00023157"/>
    </source>
</evidence>
<dbReference type="EMBL" id="AP011121">
    <property type="protein sequence ID" value="BAH99952.1"/>
    <property type="molecule type" value="Genomic_DNA"/>
</dbReference>
<dbReference type="BioCyc" id="APAS634452:APA01_RS09250-MONOMER"/>
<dbReference type="HOGENOM" id="CLU_559771_0_0_5"/>
<evidence type="ECO:0000256" key="1">
    <source>
        <dbReference type="ARBA" id="ARBA00022723"/>
    </source>
</evidence>
<accession>C7JCC4</accession>
<keyword evidence="1" id="KW-0479">Metal-binding</keyword>
<reference evidence="5 6" key="1">
    <citation type="journal article" date="2009" name="Nucleic Acids Res.">
        <title>Whole-genome analyses reveal genetic instability of Acetobacter pasteurianus.</title>
        <authorList>
            <person name="Azuma Y."/>
            <person name="Hosoyama A."/>
            <person name="Matsutani M."/>
            <person name="Furuya N."/>
            <person name="Horikawa H."/>
            <person name="Harada T."/>
            <person name="Hirakawa H."/>
            <person name="Kuhara S."/>
            <person name="Matsushita K."/>
            <person name="Fujita N."/>
            <person name="Shirai M."/>
        </authorList>
    </citation>
    <scope>NUCLEOTIDE SEQUENCE [LARGE SCALE GENOMIC DNA]</scope>
    <source>
        <strain evidence="6">NBRC 105184 / IFO 3283-01</strain>
    </source>
</reference>
<gene>
    <name evidence="5" type="ordered locus">APA01_18270</name>
</gene>
<dbReference type="SUPFAM" id="SSF49785">
    <property type="entry name" value="Galactose-binding domain-like"/>
    <property type="match status" value="1"/>
</dbReference>
<name>C7JCC4_ACEP3</name>
<dbReference type="Proteomes" id="UP000000948">
    <property type="component" value="Chromosome"/>
</dbReference>
<dbReference type="GO" id="GO:0006044">
    <property type="term" value="P:N-acetylglucosamine metabolic process"/>
    <property type="evidence" value="ECO:0007669"/>
    <property type="project" value="TreeGrafter"/>
</dbReference>
<dbReference type="GO" id="GO:0046872">
    <property type="term" value="F:metal ion binding"/>
    <property type="evidence" value="ECO:0007669"/>
    <property type="project" value="UniProtKB-KW"/>
</dbReference>
<keyword evidence="5" id="KW-0808">Transferase</keyword>
<dbReference type="eggNOG" id="COG0457">
    <property type="taxonomic scope" value="Bacteria"/>
</dbReference>
<dbReference type="eggNOG" id="COG0438">
    <property type="taxonomic scope" value="Bacteria"/>
</dbReference>
<feature type="domain" description="Fucolectin tachylectin-4 pentraxin-1" evidence="4">
    <location>
        <begin position="337"/>
        <end position="486"/>
    </location>
</feature>
<dbReference type="GO" id="GO:0016020">
    <property type="term" value="C:membrane"/>
    <property type="evidence" value="ECO:0007669"/>
    <property type="project" value="InterPro"/>
</dbReference>
<dbReference type="InterPro" id="IPR000421">
    <property type="entry name" value="FA58C"/>
</dbReference>
<evidence type="ECO:0000313" key="5">
    <source>
        <dbReference type="EMBL" id="BAH99952.1"/>
    </source>
</evidence>
<protein>
    <submittedName>
        <fullName evidence="5">N-acetylglucosaminyltransferase</fullName>
    </submittedName>
</protein>
<dbReference type="KEGG" id="apt:APA01_18270"/>
<dbReference type="PATRIC" id="fig|634452.3.peg.1895"/>
<dbReference type="Pfam" id="PF00754">
    <property type="entry name" value="F5_F8_type_C"/>
    <property type="match status" value="1"/>
</dbReference>
<keyword evidence="5" id="KW-0328">Glycosyltransferase</keyword>
<dbReference type="CAZy" id="CBM47">
    <property type="family name" value="Carbohydrate-Binding Module Family 47"/>
</dbReference>
<dbReference type="InterPro" id="IPR006585">
    <property type="entry name" value="FTP1"/>
</dbReference>
<organism evidence="5 6">
    <name type="scientific">Acetobacter pasteurianus (strain NBRC 105184 / IFO 3283-01)</name>
    <dbReference type="NCBI Taxonomy" id="634452"/>
    <lineage>
        <taxon>Bacteria</taxon>
        <taxon>Pseudomonadati</taxon>
        <taxon>Pseudomonadota</taxon>
        <taxon>Alphaproteobacteria</taxon>
        <taxon>Acetobacterales</taxon>
        <taxon>Acetobacteraceae</taxon>
        <taxon>Acetobacter</taxon>
    </lineage>
</organism>
<dbReference type="InterPro" id="IPR008979">
    <property type="entry name" value="Galactose-bd-like_sf"/>
</dbReference>
<dbReference type="InterPro" id="IPR006813">
    <property type="entry name" value="Glyco_trans_17"/>
</dbReference>
<dbReference type="AlphaFoldDB" id="C7JCC4"/>
<keyword evidence="3" id="KW-1015">Disulfide bond</keyword>
<dbReference type="Gene3D" id="2.60.120.260">
    <property type="entry name" value="Galactose-binding domain-like"/>
    <property type="match status" value="1"/>
</dbReference>
<evidence type="ECO:0000313" key="6">
    <source>
        <dbReference type="Proteomes" id="UP000000948"/>
    </source>
</evidence>
<dbReference type="CAZy" id="GT17">
    <property type="family name" value="Glycosyltransferase Family 17"/>
</dbReference>
<sequence>MRKVYDCFAFFNELDILDIRLRELNDVVDYFVICESALTFSGDQKPKYFLENADRYKQYKDKIIHFSVDEFPPGSDHWSRDTYQKEQIRNAIAHAQPEDLIIFSDVDEIPRQSSVLKALEFDGVTQFSMNMYQYFINMVYRHDWDAAYALPKKYLDSLDIEKNGKNDSLSVARYNMPKIAQVANIPRNVVHDAGWHFTHMGGVKNLLKKFSSYAHSHDFWPNLMKDEKRLQQQIDIGIRIWSADELAQYVPVDESYPIFVRENIEYFKNKGYIKDIYEAHAALQKIFIDLKREYAFSNLSTEEKLPQLGYLNPLEYIDFAHLKDIKLDYLKLPQPVGELVSAGKKATQSSRSIWSQGESLEDDATRALNGHPTGQFSFHTDAEINPWWCVDLEETVELSEIRIFNRVIPCTEYHEYEHRLDNVQISISEDNVNYTCIYFHNSEEIIGGINGKPLIVHPKKGMKARYVKIHITGAQMLHLDKVYVYKH</sequence>
<evidence type="ECO:0000259" key="4">
    <source>
        <dbReference type="SMART" id="SM00607"/>
    </source>
</evidence>
<evidence type="ECO:0000256" key="2">
    <source>
        <dbReference type="ARBA" id="ARBA00022837"/>
    </source>
</evidence>
<proteinExistence type="predicted"/>
<dbReference type="PANTHER" id="PTHR12224:SF0">
    <property type="entry name" value="BETA-1,4-MANNOSYL-GLYCOPROTEIN 4-BETA-N-ACETYLGLUCOSAMINYLTRANSFERASE"/>
    <property type="match status" value="1"/>
</dbReference>
<dbReference type="PANTHER" id="PTHR12224">
    <property type="entry name" value="BETA-1,4-MANNOSYL-GLYCOPROTEIN BETA-1,4-N-ACETYLGLUCOSAMINYL-TRANSFERASE"/>
    <property type="match status" value="1"/>
</dbReference>
<dbReference type="Pfam" id="PF04724">
    <property type="entry name" value="Glyco_transf_17"/>
    <property type="match status" value="1"/>
</dbReference>
<dbReference type="GO" id="GO:0003830">
    <property type="term" value="F:beta-1,4-mannosylglycoprotein 4-beta-N-acetylglucosaminyltransferase activity"/>
    <property type="evidence" value="ECO:0007669"/>
    <property type="project" value="InterPro"/>
</dbReference>